<evidence type="ECO:0008006" key="5">
    <source>
        <dbReference type="Google" id="ProtNLM"/>
    </source>
</evidence>
<feature type="transmembrane region" description="Helical" evidence="2">
    <location>
        <begin position="27"/>
        <end position="49"/>
    </location>
</feature>
<keyword evidence="2" id="KW-0472">Membrane</keyword>
<feature type="compositionally biased region" description="Basic and acidic residues" evidence="1">
    <location>
        <begin position="231"/>
        <end position="245"/>
    </location>
</feature>
<proteinExistence type="predicted"/>
<sequence length="262" mass="26494">MTTSTPLPADLTGPEAAPAAPRSPARLTAAVLCALLGTGLTAGAAATAWSDHRAARRPVPAEAAYRAAASLWRNAPADRLFPPLLDGAGDGPGGADRTWTRVALAPDADCGPAALGADWRTALAPTGCARVLRATYTDSTRSSLVSVGLVFTTADPATMNGLRGHLPAPSAYGFTDSQRATWTASVVPVAPAVVYAVSAFADGRVQDAPQAAEEAARPGATGAPAQAGLGHEAKAVAGRIERTVEELAAPPASHRTDPEPAR</sequence>
<dbReference type="RefSeq" id="WP_229873794.1">
    <property type="nucleotide sequence ID" value="NZ_BMVP01000006.1"/>
</dbReference>
<evidence type="ECO:0000256" key="1">
    <source>
        <dbReference type="SAM" id="MobiDB-lite"/>
    </source>
</evidence>
<comment type="caution">
    <text evidence="3">The sequence shown here is derived from an EMBL/GenBank/DDBJ whole genome shotgun (WGS) entry which is preliminary data.</text>
</comment>
<gene>
    <name evidence="3" type="ORF">GCM10010347_36410</name>
</gene>
<protein>
    <recommendedName>
        <fullName evidence="5">Secreted protein</fullName>
    </recommendedName>
</protein>
<reference evidence="4" key="1">
    <citation type="journal article" date="2019" name="Int. J. Syst. Evol. Microbiol.">
        <title>The Global Catalogue of Microorganisms (GCM) 10K type strain sequencing project: providing services to taxonomists for standard genome sequencing and annotation.</title>
        <authorList>
            <consortium name="The Broad Institute Genomics Platform"/>
            <consortium name="The Broad Institute Genome Sequencing Center for Infectious Disease"/>
            <person name="Wu L."/>
            <person name="Ma J."/>
        </authorList>
    </citation>
    <scope>NUCLEOTIDE SEQUENCE [LARGE SCALE GENOMIC DNA]</scope>
    <source>
        <strain evidence="4">JCM 4738</strain>
    </source>
</reference>
<feature type="region of interest" description="Disordered" evidence="1">
    <location>
        <begin position="209"/>
        <end position="262"/>
    </location>
</feature>
<name>A0ABQ3EYW8_9ACTN</name>
<keyword evidence="2" id="KW-1133">Transmembrane helix</keyword>
<evidence type="ECO:0000256" key="2">
    <source>
        <dbReference type="SAM" id="Phobius"/>
    </source>
</evidence>
<evidence type="ECO:0000313" key="4">
    <source>
        <dbReference type="Proteomes" id="UP000642673"/>
    </source>
</evidence>
<evidence type="ECO:0000313" key="3">
    <source>
        <dbReference type="EMBL" id="GHB63173.1"/>
    </source>
</evidence>
<accession>A0ABQ3EYW8</accession>
<organism evidence="3 4">
    <name type="scientific">Streptomyces cirratus</name>
    <dbReference type="NCBI Taxonomy" id="68187"/>
    <lineage>
        <taxon>Bacteria</taxon>
        <taxon>Bacillati</taxon>
        <taxon>Actinomycetota</taxon>
        <taxon>Actinomycetes</taxon>
        <taxon>Kitasatosporales</taxon>
        <taxon>Streptomycetaceae</taxon>
        <taxon>Streptomyces</taxon>
    </lineage>
</organism>
<feature type="region of interest" description="Disordered" evidence="1">
    <location>
        <begin position="1"/>
        <end position="22"/>
    </location>
</feature>
<keyword evidence="2" id="KW-0812">Transmembrane</keyword>
<dbReference type="Proteomes" id="UP000642673">
    <property type="component" value="Unassembled WGS sequence"/>
</dbReference>
<dbReference type="EMBL" id="BMVP01000006">
    <property type="protein sequence ID" value="GHB63173.1"/>
    <property type="molecule type" value="Genomic_DNA"/>
</dbReference>
<keyword evidence="4" id="KW-1185">Reference proteome</keyword>